<name>A0A9N9AJ45_9GLOM</name>
<evidence type="ECO:0000313" key="1">
    <source>
        <dbReference type="EMBL" id="CAG8532115.1"/>
    </source>
</evidence>
<organism evidence="1 2">
    <name type="scientific">Cetraspora pellucida</name>
    <dbReference type="NCBI Taxonomy" id="1433469"/>
    <lineage>
        <taxon>Eukaryota</taxon>
        <taxon>Fungi</taxon>
        <taxon>Fungi incertae sedis</taxon>
        <taxon>Mucoromycota</taxon>
        <taxon>Glomeromycotina</taxon>
        <taxon>Glomeromycetes</taxon>
        <taxon>Diversisporales</taxon>
        <taxon>Gigasporaceae</taxon>
        <taxon>Cetraspora</taxon>
    </lineage>
</organism>
<comment type="caution">
    <text evidence="1">The sequence shown here is derived from an EMBL/GenBank/DDBJ whole genome shotgun (WGS) entry which is preliminary data.</text>
</comment>
<keyword evidence="2" id="KW-1185">Reference proteome</keyword>
<dbReference type="OrthoDB" id="2431458at2759"/>
<sequence length="493" mass="57671">MKQYLKNIFSDDNIIAETFKYIEVRPPWGSDLPLSVLTYLLTEGSNGLGSELCTKGNDMELFHFLTGGPHTIDQAFNILHKNMPLIKHLIVDMKFTPFPPRPKAKQIDGFTNITQINPSERYPPKDGYENNRQLNVIARAILISKDLVNLWKKIGYCEICDDVNDLVMQGQLLILFPPNPSAKWVQPNTLIVSERLKELVDLGFDLSYSVIVDIFLLFEKRLKNIGEILTESFINIKEEHQTTFLEKTSIELLKNSRNLKDLDILDFLFKCLHNPETVFNNILDYFIDNTNESSNNISLSVKSLTFSPKFYYWILIKFGTDSNLTIKCFEEILDTFVNLDIQLQQNSDNEIYQILFKSTCDILFAYCNVKNFFKPLHLDKLFKCTNNDILCIVFEHYLPLLFGIEITQMLLPLPTTEEFYLHYTPNSNTKRECTKQELEDWFSKLENIFYTLYYEKNNATEEFKKSLFIFCETKLPESNFVSEIRKKRKINYE</sequence>
<evidence type="ECO:0000313" key="2">
    <source>
        <dbReference type="Proteomes" id="UP000789759"/>
    </source>
</evidence>
<reference evidence="1" key="1">
    <citation type="submission" date="2021-06" db="EMBL/GenBank/DDBJ databases">
        <authorList>
            <person name="Kallberg Y."/>
            <person name="Tangrot J."/>
            <person name="Rosling A."/>
        </authorList>
    </citation>
    <scope>NUCLEOTIDE SEQUENCE</scope>
    <source>
        <strain evidence="1">FL966</strain>
    </source>
</reference>
<proteinExistence type="predicted"/>
<protein>
    <submittedName>
        <fullName evidence="1">172_t:CDS:1</fullName>
    </submittedName>
</protein>
<accession>A0A9N9AJ45</accession>
<dbReference type="EMBL" id="CAJVQA010001957">
    <property type="protein sequence ID" value="CAG8532115.1"/>
    <property type="molecule type" value="Genomic_DNA"/>
</dbReference>
<dbReference type="Proteomes" id="UP000789759">
    <property type="component" value="Unassembled WGS sequence"/>
</dbReference>
<gene>
    <name evidence="1" type="ORF">CPELLU_LOCUS3893</name>
</gene>
<dbReference type="AlphaFoldDB" id="A0A9N9AJ45"/>